<comment type="function">
    <text evidence="11">Histone methyltransferase that specifically trimethylates histone H3 to form H3K79me3. This methylation is required for telomere silencing and for the pachytene checkpoint during the meiotic cell cycle by allowing the recruitment of RAD9 to double strand breaks. Nucleosomes are preferred as substrate compared to free histone.</text>
</comment>
<dbReference type="PANTHER" id="PTHR21451:SF0">
    <property type="entry name" value="HISTONE-LYSINE N-METHYLTRANSFERASE, H3 LYSINE-79 SPECIFIC"/>
    <property type="match status" value="1"/>
</dbReference>
<comment type="activity regulation">
    <text evidence="11">Ubiquitination of histone H2B to form H2BK123ub1 is required for efficient DOT1 methyltransferase activity on histone H3.</text>
</comment>
<keyword evidence="6 11" id="KW-0949">S-adenosyl-L-methionine</keyword>
<dbReference type="Pfam" id="PF08123">
    <property type="entry name" value="DOT1"/>
    <property type="match status" value="1"/>
</dbReference>
<evidence type="ECO:0000313" key="14">
    <source>
        <dbReference type="EMBL" id="TFL06272.1"/>
    </source>
</evidence>
<evidence type="ECO:0000256" key="6">
    <source>
        <dbReference type="ARBA" id="ARBA00022691"/>
    </source>
</evidence>
<protein>
    <recommendedName>
        <fullName evidence="3 11">Histone-lysine N-methyltransferase, H3 lysine-79 specific</fullName>
        <ecNumber evidence="2 11">2.1.1.360</ecNumber>
    </recommendedName>
    <alternativeName>
        <fullName evidence="9 11">Histone H3-K79 methyltransferase</fullName>
    </alternativeName>
</protein>
<evidence type="ECO:0000256" key="8">
    <source>
        <dbReference type="ARBA" id="ARBA00023242"/>
    </source>
</evidence>
<dbReference type="PROSITE" id="PS51569">
    <property type="entry name" value="DOT1"/>
    <property type="match status" value="1"/>
</dbReference>
<evidence type="ECO:0000256" key="2">
    <source>
        <dbReference type="ARBA" id="ARBA00012190"/>
    </source>
</evidence>
<dbReference type="GO" id="GO:0006281">
    <property type="term" value="P:DNA repair"/>
    <property type="evidence" value="ECO:0007669"/>
    <property type="project" value="TreeGrafter"/>
</dbReference>
<feature type="compositionally biased region" description="Low complexity" evidence="12">
    <location>
        <begin position="12"/>
        <end position="24"/>
    </location>
</feature>
<feature type="compositionally biased region" description="Low complexity" evidence="12">
    <location>
        <begin position="515"/>
        <end position="527"/>
    </location>
</feature>
<evidence type="ECO:0000256" key="3">
    <source>
        <dbReference type="ARBA" id="ARBA00020987"/>
    </source>
</evidence>
<dbReference type="GO" id="GO:0140956">
    <property type="term" value="F:histone H3K79 trimethyltransferase activity"/>
    <property type="evidence" value="ECO:0007669"/>
    <property type="project" value="UniProtKB-EC"/>
</dbReference>
<dbReference type="AlphaFoldDB" id="A0A5C3QWI0"/>
<evidence type="ECO:0000256" key="12">
    <source>
        <dbReference type="SAM" id="MobiDB-lite"/>
    </source>
</evidence>
<evidence type="ECO:0000256" key="4">
    <source>
        <dbReference type="ARBA" id="ARBA00022603"/>
    </source>
</evidence>
<evidence type="ECO:0000256" key="1">
    <source>
        <dbReference type="ARBA" id="ARBA00004123"/>
    </source>
</evidence>
<dbReference type="InterPro" id="IPR029063">
    <property type="entry name" value="SAM-dependent_MTases_sf"/>
</dbReference>
<dbReference type="GO" id="GO:0032259">
    <property type="term" value="P:methylation"/>
    <property type="evidence" value="ECO:0007669"/>
    <property type="project" value="UniProtKB-KW"/>
</dbReference>
<dbReference type="EC" id="2.1.1.360" evidence="2 11"/>
<dbReference type="GO" id="GO:0005634">
    <property type="term" value="C:nucleus"/>
    <property type="evidence" value="ECO:0007669"/>
    <property type="project" value="UniProtKB-SubCell"/>
</dbReference>
<sequence length="527" mass="58919">MQGLLPSEHENLSLPSSSRSCSRPDTPGLLTSRSGSSHPSSAGSDSTPALSRGDWTCRDEPVDDLIPAYSAADVVRRLRKMYKPYFKNHENPHDEMWGPEADPTVELEFPNDNATERYILLAPKDKDHYNPIMCLESSLYTIVQFYLTEKQRSFFGPIPTAILCDADTPPDSPPTPDDEPFTKSRSRSLKSKPNEPDEGYRLLIEKLKEAKRSPPKLNYLRTLQRAINTFDGPLFLHTLGVINSYLRFLKYPPLPSGVLQTKLSTNYLKKAVRGFPSDALPKDLLMRVLEENYQRSVGPNVPALRKYEAFSSKVYGELMPSLAYDIIADAGLTEDSVFVDLGSGVANVVVQASLQTGCYSFGVEIMKTAAEVGEASVKNFEKRCRMWGLNVGKMETEHNDMMQSSRLDELIPKADLLLVDNKVFKESLNEALRPKFLDLKEGAIVVSLAPFVSNGGGRVTERNLDDISAILDVTEKQYHSGSVSWGNGGGTYYVHRIDRAGYAKNREQYERLRDSSTPTTRATRSRR</sequence>
<comment type="similarity">
    <text evidence="11">Belongs to the class I-like SAM-binding methyltransferase superfamily. DOT1 family.</text>
</comment>
<dbReference type="Proteomes" id="UP000305067">
    <property type="component" value="Unassembled WGS sequence"/>
</dbReference>
<dbReference type="FunFam" id="3.40.50.150:FF:000033">
    <property type="entry name" value="Histone-lysine N-methyltransferase, H3 lysine-79 specific"/>
    <property type="match status" value="1"/>
</dbReference>
<comment type="subcellular location">
    <subcellularLocation>
        <location evidence="1 11">Nucleus</location>
    </subcellularLocation>
</comment>
<evidence type="ECO:0000256" key="9">
    <source>
        <dbReference type="ARBA" id="ARBA00029821"/>
    </source>
</evidence>
<organism evidence="14 15">
    <name type="scientific">Pterulicium gracile</name>
    <dbReference type="NCBI Taxonomy" id="1884261"/>
    <lineage>
        <taxon>Eukaryota</taxon>
        <taxon>Fungi</taxon>
        <taxon>Dikarya</taxon>
        <taxon>Basidiomycota</taxon>
        <taxon>Agaricomycotina</taxon>
        <taxon>Agaricomycetes</taxon>
        <taxon>Agaricomycetidae</taxon>
        <taxon>Agaricales</taxon>
        <taxon>Pleurotineae</taxon>
        <taxon>Pterulaceae</taxon>
        <taxon>Pterulicium</taxon>
    </lineage>
</organism>
<keyword evidence="5 11" id="KW-0808">Transferase</keyword>
<dbReference type="PANTHER" id="PTHR21451">
    <property type="entry name" value="HISTONE H3 METHYLTRANSFERASE"/>
    <property type="match status" value="1"/>
</dbReference>
<gene>
    <name evidence="14" type="ORF">BDV98DRAFT_559139</name>
</gene>
<keyword evidence="4 11" id="KW-0489">Methyltransferase</keyword>
<dbReference type="InterPro" id="IPR030445">
    <property type="entry name" value="H3-K79_meTrfase"/>
</dbReference>
<keyword evidence="15" id="KW-1185">Reference proteome</keyword>
<reference evidence="14 15" key="1">
    <citation type="journal article" date="2019" name="Nat. Ecol. Evol.">
        <title>Megaphylogeny resolves global patterns of mushroom evolution.</title>
        <authorList>
            <person name="Varga T."/>
            <person name="Krizsan K."/>
            <person name="Foldi C."/>
            <person name="Dima B."/>
            <person name="Sanchez-Garcia M."/>
            <person name="Sanchez-Ramirez S."/>
            <person name="Szollosi G.J."/>
            <person name="Szarkandi J.G."/>
            <person name="Papp V."/>
            <person name="Albert L."/>
            <person name="Andreopoulos W."/>
            <person name="Angelini C."/>
            <person name="Antonin V."/>
            <person name="Barry K.W."/>
            <person name="Bougher N.L."/>
            <person name="Buchanan P."/>
            <person name="Buyck B."/>
            <person name="Bense V."/>
            <person name="Catcheside P."/>
            <person name="Chovatia M."/>
            <person name="Cooper J."/>
            <person name="Damon W."/>
            <person name="Desjardin D."/>
            <person name="Finy P."/>
            <person name="Geml J."/>
            <person name="Haridas S."/>
            <person name="Hughes K."/>
            <person name="Justo A."/>
            <person name="Karasinski D."/>
            <person name="Kautmanova I."/>
            <person name="Kiss B."/>
            <person name="Kocsube S."/>
            <person name="Kotiranta H."/>
            <person name="LaButti K.M."/>
            <person name="Lechner B.E."/>
            <person name="Liimatainen K."/>
            <person name="Lipzen A."/>
            <person name="Lukacs Z."/>
            <person name="Mihaltcheva S."/>
            <person name="Morgado L.N."/>
            <person name="Niskanen T."/>
            <person name="Noordeloos M.E."/>
            <person name="Ohm R.A."/>
            <person name="Ortiz-Santana B."/>
            <person name="Ovrebo C."/>
            <person name="Racz N."/>
            <person name="Riley R."/>
            <person name="Savchenko A."/>
            <person name="Shiryaev A."/>
            <person name="Soop K."/>
            <person name="Spirin V."/>
            <person name="Szebenyi C."/>
            <person name="Tomsovsky M."/>
            <person name="Tulloss R.E."/>
            <person name="Uehling J."/>
            <person name="Grigoriev I.V."/>
            <person name="Vagvolgyi C."/>
            <person name="Papp T."/>
            <person name="Martin F.M."/>
            <person name="Miettinen O."/>
            <person name="Hibbett D.S."/>
            <person name="Nagy L.G."/>
        </authorList>
    </citation>
    <scope>NUCLEOTIDE SEQUENCE [LARGE SCALE GENOMIC DNA]</scope>
    <source>
        <strain evidence="14 15">CBS 309.79</strain>
    </source>
</reference>
<comment type="catalytic activity">
    <reaction evidence="10 11">
        <text>L-lysyl(79)-[histone H3] + 3 S-adenosyl-L-methionine = N(6),N(6),N(6)-trimethyl-L-lysyl(79)-[histone H3] + 3 S-adenosyl-L-homocysteine + 3 H(+)</text>
        <dbReference type="Rhea" id="RHEA:60328"/>
        <dbReference type="Rhea" id="RHEA-COMP:15549"/>
        <dbReference type="Rhea" id="RHEA-COMP:15552"/>
        <dbReference type="ChEBI" id="CHEBI:15378"/>
        <dbReference type="ChEBI" id="CHEBI:29969"/>
        <dbReference type="ChEBI" id="CHEBI:57856"/>
        <dbReference type="ChEBI" id="CHEBI:59789"/>
        <dbReference type="ChEBI" id="CHEBI:61961"/>
        <dbReference type="EC" id="2.1.1.360"/>
    </reaction>
</comment>
<feature type="region of interest" description="Disordered" evidence="12">
    <location>
        <begin position="165"/>
        <end position="196"/>
    </location>
</feature>
<dbReference type="GO" id="GO:0000077">
    <property type="term" value="P:DNA damage checkpoint signaling"/>
    <property type="evidence" value="ECO:0007669"/>
    <property type="project" value="TreeGrafter"/>
</dbReference>
<comment type="miscellaneous">
    <text evidence="11">In contrast to other lysine histone methyltransferases, it does not contain a SET domain, suggesting the existence of another mechanism for methylation of lysine residues of histones.</text>
</comment>
<dbReference type="OrthoDB" id="443402at2759"/>
<evidence type="ECO:0000256" key="5">
    <source>
        <dbReference type="ARBA" id="ARBA00022679"/>
    </source>
</evidence>
<evidence type="ECO:0000259" key="13">
    <source>
        <dbReference type="PROSITE" id="PS51569"/>
    </source>
</evidence>
<feature type="region of interest" description="Disordered" evidence="12">
    <location>
        <begin position="506"/>
        <end position="527"/>
    </location>
</feature>
<dbReference type="EMBL" id="ML178815">
    <property type="protein sequence ID" value="TFL06272.1"/>
    <property type="molecule type" value="Genomic_DNA"/>
</dbReference>
<dbReference type="STRING" id="1884261.A0A5C3QWI0"/>
<keyword evidence="8 11" id="KW-0539">Nucleus</keyword>
<feature type="region of interest" description="Disordered" evidence="12">
    <location>
        <begin position="1"/>
        <end position="54"/>
    </location>
</feature>
<accession>A0A5C3QWI0</accession>
<feature type="compositionally biased region" description="Low complexity" evidence="12">
    <location>
        <begin position="32"/>
        <end position="46"/>
    </location>
</feature>
<keyword evidence="7 11" id="KW-0156">Chromatin regulator</keyword>
<evidence type="ECO:0000256" key="10">
    <source>
        <dbReference type="ARBA" id="ARBA00047770"/>
    </source>
</evidence>
<evidence type="ECO:0000256" key="7">
    <source>
        <dbReference type="ARBA" id="ARBA00022853"/>
    </source>
</evidence>
<dbReference type="Gene3D" id="3.40.50.150">
    <property type="entry name" value="Vaccinia Virus protein VP39"/>
    <property type="match status" value="1"/>
</dbReference>
<feature type="domain" description="DOT1" evidence="13">
    <location>
        <begin position="169"/>
        <end position="510"/>
    </location>
</feature>
<dbReference type="InterPro" id="IPR025789">
    <property type="entry name" value="DOT1_dom"/>
</dbReference>
<proteinExistence type="inferred from homology"/>
<dbReference type="SUPFAM" id="SSF53335">
    <property type="entry name" value="S-adenosyl-L-methionine-dependent methyltransferases"/>
    <property type="match status" value="1"/>
</dbReference>
<evidence type="ECO:0000313" key="15">
    <source>
        <dbReference type="Proteomes" id="UP000305067"/>
    </source>
</evidence>
<evidence type="ECO:0000256" key="11">
    <source>
        <dbReference type="RuleBase" id="RU271113"/>
    </source>
</evidence>
<name>A0A5C3QWI0_9AGAR</name>